<reference evidence="2" key="1">
    <citation type="journal article" date="2019" name="Int. J. Syst. Evol. Microbiol.">
        <title>The Global Catalogue of Microorganisms (GCM) 10K type strain sequencing project: providing services to taxonomists for standard genome sequencing and annotation.</title>
        <authorList>
            <consortium name="The Broad Institute Genomics Platform"/>
            <consortium name="The Broad Institute Genome Sequencing Center for Infectious Disease"/>
            <person name="Wu L."/>
            <person name="Ma J."/>
        </authorList>
    </citation>
    <scope>NUCLEOTIDE SEQUENCE [LARGE SCALE GENOMIC DNA]</scope>
    <source>
        <strain evidence="2">KCTC 42087</strain>
    </source>
</reference>
<proteinExistence type="predicted"/>
<evidence type="ECO:0008006" key="3">
    <source>
        <dbReference type="Google" id="ProtNLM"/>
    </source>
</evidence>
<sequence length="151" mass="16136">MGHGGTYLTGFAKEIAEQVRIHHLLMGTSGLSFPEHDHQRIFHSKQEQHECHRQAKLDAAPGAGSKKPGWGAEVVVQIVEAVTGMTAHIVEDRWELGRGGPHPGSCTYWSVYPDTGWVGVVLGNHNDIPLGEIVGKQSQAITGASPGDGDG</sequence>
<keyword evidence="2" id="KW-1185">Reference proteome</keyword>
<dbReference type="Gene3D" id="3.40.710.10">
    <property type="entry name" value="DD-peptidase/beta-lactamase superfamily"/>
    <property type="match status" value="1"/>
</dbReference>
<evidence type="ECO:0000313" key="2">
    <source>
        <dbReference type="Proteomes" id="UP001596074"/>
    </source>
</evidence>
<evidence type="ECO:0000313" key="1">
    <source>
        <dbReference type="EMBL" id="MFC5749913.1"/>
    </source>
</evidence>
<comment type="caution">
    <text evidence="1">The sequence shown here is derived from an EMBL/GenBank/DDBJ whole genome shotgun (WGS) entry which is preliminary data.</text>
</comment>
<protein>
    <recommendedName>
        <fullName evidence="3">Beta-lactamase-related domain-containing protein</fullName>
    </recommendedName>
</protein>
<dbReference type="EMBL" id="JBHSON010000046">
    <property type="protein sequence ID" value="MFC5749913.1"/>
    <property type="molecule type" value="Genomic_DNA"/>
</dbReference>
<dbReference type="InterPro" id="IPR012338">
    <property type="entry name" value="Beta-lactam/transpept-like"/>
</dbReference>
<dbReference type="RefSeq" id="WP_378285634.1">
    <property type="nucleotide sequence ID" value="NZ_JBHSON010000046.1"/>
</dbReference>
<organism evidence="1 2">
    <name type="scientific">Actinomadura rugatobispora</name>
    <dbReference type="NCBI Taxonomy" id="1994"/>
    <lineage>
        <taxon>Bacteria</taxon>
        <taxon>Bacillati</taxon>
        <taxon>Actinomycetota</taxon>
        <taxon>Actinomycetes</taxon>
        <taxon>Streptosporangiales</taxon>
        <taxon>Thermomonosporaceae</taxon>
        <taxon>Actinomadura</taxon>
    </lineage>
</organism>
<gene>
    <name evidence="1" type="ORF">ACFPZN_30160</name>
</gene>
<accession>A0ABW1A5U3</accession>
<name>A0ABW1A5U3_9ACTN</name>
<dbReference type="Proteomes" id="UP001596074">
    <property type="component" value="Unassembled WGS sequence"/>
</dbReference>
<dbReference type="SUPFAM" id="SSF56601">
    <property type="entry name" value="beta-lactamase/transpeptidase-like"/>
    <property type="match status" value="1"/>
</dbReference>